<sequence length="72" mass="8400">MLLMRLPWSNTTIYLYHLFSCVLISCYRPIPDGDWGGGLRNAWRRPGKRLPGDTSDRYRKPDFQTLGISKIQ</sequence>
<reference evidence="2" key="2">
    <citation type="journal article" date="2015" name="Fish Shellfish Immunol.">
        <title>Early steps in the European eel (Anguilla anguilla)-Vibrio vulnificus interaction in the gills: Role of the RtxA13 toxin.</title>
        <authorList>
            <person name="Callol A."/>
            <person name="Pajuelo D."/>
            <person name="Ebbesson L."/>
            <person name="Teles M."/>
            <person name="MacKenzie S."/>
            <person name="Amaro C."/>
        </authorList>
    </citation>
    <scope>NUCLEOTIDE SEQUENCE</scope>
</reference>
<dbReference type="PROSITE" id="PS51257">
    <property type="entry name" value="PROKAR_LIPOPROTEIN"/>
    <property type="match status" value="1"/>
</dbReference>
<organism evidence="2">
    <name type="scientific">Anguilla anguilla</name>
    <name type="common">European freshwater eel</name>
    <name type="synonym">Muraena anguilla</name>
    <dbReference type="NCBI Taxonomy" id="7936"/>
    <lineage>
        <taxon>Eukaryota</taxon>
        <taxon>Metazoa</taxon>
        <taxon>Chordata</taxon>
        <taxon>Craniata</taxon>
        <taxon>Vertebrata</taxon>
        <taxon>Euteleostomi</taxon>
        <taxon>Actinopterygii</taxon>
        <taxon>Neopterygii</taxon>
        <taxon>Teleostei</taxon>
        <taxon>Anguilliformes</taxon>
        <taxon>Anguillidae</taxon>
        <taxon>Anguilla</taxon>
    </lineage>
</organism>
<feature type="chain" id="PRO_5002431855" description="Secreted protein" evidence="1">
    <location>
        <begin position="27"/>
        <end position="72"/>
    </location>
</feature>
<evidence type="ECO:0000313" key="2">
    <source>
        <dbReference type="EMBL" id="JAH27246.1"/>
    </source>
</evidence>
<proteinExistence type="predicted"/>
<evidence type="ECO:0000256" key="1">
    <source>
        <dbReference type="SAM" id="SignalP"/>
    </source>
</evidence>
<feature type="signal peptide" evidence="1">
    <location>
        <begin position="1"/>
        <end position="26"/>
    </location>
</feature>
<protein>
    <recommendedName>
        <fullName evidence="3">Secreted protein</fullName>
    </recommendedName>
</protein>
<dbReference type="EMBL" id="GBXM01081331">
    <property type="protein sequence ID" value="JAH27246.1"/>
    <property type="molecule type" value="Transcribed_RNA"/>
</dbReference>
<dbReference type="AlphaFoldDB" id="A0A0E9RDP9"/>
<keyword evidence="1" id="KW-0732">Signal</keyword>
<evidence type="ECO:0008006" key="3">
    <source>
        <dbReference type="Google" id="ProtNLM"/>
    </source>
</evidence>
<reference evidence="2" key="1">
    <citation type="submission" date="2014-11" db="EMBL/GenBank/DDBJ databases">
        <authorList>
            <person name="Amaro Gonzalez C."/>
        </authorList>
    </citation>
    <scope>NUCLEOTIDE SEQUENCE</scope>
</reference>
<accession>A0A0E9RDP9</accession>
<name>A0A0E9RDP9_ANGAN</name>